<dbReference type="SUPFAM" id="SSF51735">
    <property type="entry name" value="NAD(P)-binding Rossmann-fold domains"/>
    <property type="match status" value="1"/>
</dbReference>
<evidence type="ECO:0000256" key="1">
    <source>
        <dbReference type="ARBA" id="ARBA00023002"/>
    </source>
</evidence>
<dbReference type="InterPro" id="IPR036291">
    <property type="entry name" value="NAD(P)-bd_dom_sf"/>
</dbReference>
<dbReference type="PANTHER" id="PTHR43157:SF31">
    <property type="entry name" value="PHOSPHATIDYLINOSITOL-GLYCAN BIOSYNTHESIS CLASS F PROTEIN"/>
    <property type="match status" value="1"/>
</dbReference>
<dbReference type="InterPro" id="IPR020904">
    <property type="entry name" value="Sc_DH/Rdtase_CS"/>
</dbReference>
<dbReference type="PRINTS" id="PR00080">
    <property type="entry name" value="SDRFAMILY"/>
</dbReference>
<comment type="caution">
    <text evidence="3">The sequence shown here is derived from an EMBL/GenBank/DDBJ whole genome shotgun (WGS) entry which is preliminary data.</text>
</comment>
<proteinExistence type="inferred from homology"/>
<dbReference type="PROSITE" id="PS00061">
    <property type="entry name" value="ADH_SHORT"/>
    <property type="match status" value="1"/>
</dbReference>
<evidence type="ECO:0000313" key="3">
    <source>
        <dbReference type="EMBL" id="CAL5131240.1"/>
    </source>
</evidence>
<organism evidence="3 4">
    <name type="scientific">Calicophoron daubneyi</name>
    <name type="common">Rumen fluke</name>
    <name type="synonym">Paramphistomum daubneyi</name>
    <dbReference type="NCBI Taxonomy" id="300641"/>
    <lineage>
        <taxon>Eukaryota</taxon>
        <taxon>Metazoa</taxon>
        <taxon>Spiralia</taxon>
        <taxon>Lophotrochozoa</taxon>
        <taxon>Platyhelminthes</taxon>
        <taxon>Trematoda</taxon>
        <taxon>Digenea</taxon>
        <taxon>Plagiorchiida</taxon>
        <taxon>Pronocephalata</taxon>
        <taxon>Paramphistomoidea</taxon>
        <taxon>Paramphistomidae</taxon>
        <taxon>Calicophoron</taxon>
    </lineage>
</organism>
<dbReference type="Gene3D" id="3.40.50.720">
    <property type="entry name" value="NAD(P)-binding Rossmann-like Domain"/>
    <property type="match status" value="1"/>
</dbReference>
<dbReference type="InterPro" id="IPR002347">
    <property type="entry name" value="SDR_fam"/>
</dbReference>
<dbReference type="PRINTS" id="PR00081">
    <property type="entry name" value="GDHRDH"/>
</dbReference>
<sequence length="313" mass="35392">MCCIPTRMDTRLAIVTGANSGIGKAVTAELARRGCEVIMACRDMNKAQQAKDDILDTYGPENPDTTTINVAFPELGEILTPIYDTQLRLEQIDMASFESIREFVERVTKLERPVDFLINNAATVSQTYEVSADGHELHFAVNYLGIVLLTELLLPLMKKSRGARIINVSSMFHFNGTLHKPSLHVADNEFGPYVAYCQSKLALTMYTVELAERLKGTPVVPISLHPGTVDTGICRDLKNWRDKALRFLLAPQKITAWESAQMFIHALLRRKITPGGYYDHYERIPPAREARNKSEREWLWNKTHEMIGISRDL</sequence>
<dbReference type="PANTHER" id="PTHR43157">
    <property type="entry name" value="PHOSPHATIDYLINOSITOL-GLYCAN BIOSYNTHESIS CLASS F PROTEIN-RELATED"/>
    <property type="match status" value="1"/>
</dbReference>
<dbReference type="GO" id="GO:0016491">
    <property type="term" value="F:oxidoreductase activity"/>
    <property type="evidence" value="ECO:0007669"/>
    <property type="project" value="UniProtKB-KW"/>
</dbReference>
<dbReference type="Proteomes" id="UP001497525">
    <property type="component" value="Unassembled WGS sequence"/>
</dbReference>
<name>A0AAV2T204_CALDB</name>
<gene>
    <name evidence="3" type="ORF">CDAUBV1_LOCUS3410</name>
</gene>
<dbReference type="EMBL" id="CAXLJL010000085">
    <property type="protein sequence ID" value="CAL5131240.1"/>
    <property type="molecule type" value="Genomic_DNA"/>
</dbReference>
<dbReference type="Pfam" id="PF00106">
    <property type="entry name" value="adh_short"/>
    <property type="match status" value="2"/>
</dbReference>
<accession>A0AAV2T204</accession>
<evidence type="ECO:0000256" key="2">
    <source>
        <dbReference type="RuleBase" id="RU000363"/>
    </source>
</evidence>
<dbReference type="AlphaFoldDB" id="A0AAV2T204"/>
<evidence type="ECO:0000313" key="4">
    <source>
        <dbReference type="Proteomes" id="UP001497525"/>
    </source>
</evidence>
<protein>
    <submittedName>
        <fullName evidence="3">Uncharacterized protein</fullName>
    </submittedName>
</protein>
<comment type="similarity">
    <text evidence="2">Belongs to the short-chain dehydrogenases/reductases (SDR) family.</text>
</comment>
<keyword evidence="1" id="KW-0560">Oxidoreductase</keyword>
<reference evidence="3" key="1">
    <citation type="submission" date="2024-06" db="EMBL/GenBank/DDBJ databases">
        <authorList>
            <person name="Liu X."/>
            <person name="Lenzi L."/>
            <person name="Haldenby T S."/>
            <person name="Uol C."/>
        </authorList>
    </citation>
    <scope>NUCLEOTIDE SEQUENCE</scope>
</reference>